<dbReference type="InterPro" id="IPR001932">
    <property type="entry name" value="PPM-type_phosphatase-like_dom"/>
</dbReference>
<dbReference type="RefSeq" id="WP_004807623.1">
    <property type="nucleotide sequence ID" value="NZ_KB849440.1"/>
</dbReference>
<dbReference type="AlphaFoldDB" id="N8XKV6"/>
<dbReference type="EMBL" id="APPH01000020">
    <property type="protein sequence ID" value="ENV07710.1"/>
    <property type="molecule type" value="Genomic_DNA"/>
</dbReference>
<dbReference type="STRING" id="1144672.F966_03567"/>
<dbReference type="SUPFAM" id="SSF81606">
    <property type="entry name" value="PP2C-like"/>
    <property type="match status" value="1"/>
</dbReference>
<evidence type="ECO:0000313" key="3">
    <source>
        <dbReference type="Proteomes" id="UP000013209"/>
    </source>
</evidence>
<name>N8XKV6_9GAMM</name>
<dbReference type="Gene3D" id="3.60.40.10">
    <property type="entry name" value="PPM-type phosphatase domain"/>
    <property type="match status" value="1"/>
</dbReference>
<protein>
    <recommendedName>
        <fullName evidence="1">PPM-type phosphatase domain-containing protein</fullName>
    </recommendedName>
</protein>
<feature type="domain" description="PPM-type phosphatase" evidence="1">
    <location>
        <begin position="325"/>
        <end position="571"/>
    </location>
</feature>
<dbReference type="HOGENOM" id="CLU_027874_2_0_6"/>
<dbReference type="InterPro" id="IPR036457">
    <property type="entry name" value="PPM-type-like_dom_sf"/>
</dbReference>
<dbReference type="Proteomes" id="UP000013209">
    <property type="component" value="Unassembled WGS sequence"/>
</dbReference>
<proteinExistence type="predicted"/>
<reference evidence="2 3" key="1">
    <citation type="submission" date="2013-02" db="EMBL/GenBank/DDBJ databases">
        <title>The Genome Sequence of Acinetobacter sp. CIP 56.2.</title>
        <authorList>
            <consortium name="The Broad Institute Genome Sequencing Platform"/>
            <consortium name="The Broad Institute Genome Sequencing Center for Infectious Disease"/>
            <person name="Cerqueira G."/>
            <person name="Feldgarden M."/>
            <person name="Courvalin P."/>
            <person name="Perichon B."/>
            <person name="Grillot-Courvalin C."/>
            <person name="Clermont D."/>
            <person name="Rocha E."/>
            <person name="Yoon E.-J."/>
            <person name="Nemec A."/>
            <person name="Walker B."/>
            <person name="Young S.K."/>
            <person name="Zeng Q."/>
            <person name="Gargeya S."/>
            <person name="Fitzgerald M."/>
            <person name="Haas B."/>
            <person name="Abouelleil A."/>
            <person name="Alvarado L."/>
            <person name="Arachchi H.M."/>
            <person name="Berlin A.M."/>
            <person name="Chapman S.B."/>
            <person name="Dewar J."/>
            <person name="Goldberg J."/>
            <person name="Griggs A."/>
            <person name="Gujja S."/>
            <person name="Hansen M."/>
            <person name="Howarth C."/>
            <person name="Imamovic A."/>
            <person name="Larimer J."/>
            <person name="McCowan C."/>
            <person name="Murphy C."/>
            <person name="Neiman D."/>
            <person name="Pearson M."/>
            <person name="Priest M."/>
            <person name="Roberts A."/>
            <person name="Saif S."/>
            <person name="Shea T."/>
            <person name="Sisk P."/>
            <person name="Sykes S."/>
            <person name="Wortman J."/>
            <person name="Nusbaum C."/>
            <person name="Birren B."/>
        </authorList>
    </citation>
    <scope>NUCLEOTIDE SEQUENCE [LARGE SCALE GENOMIC DNA]</scope>
    <source>
        <strain evidence="2 3">CIP 56.2</strain>
    </source>
</reference>
<evidence type="ECO:0000313" key="2">
    <source>
        <dbReference type="EMBL" id="ENV07710.1"/>
    </source>
</evidence>
<accession>N8XKV6</accession>
<gene>
    <name evidence="2" type="ORF">F966_03567</name>
</gene>
<evidence type="ECO:0000259" key="1">
    <source>
        <dbReference type="Pfam" id="PF13672"/>
    </source>
</evidence>
<dbReference type="Pfam" id="PF13672">
    <property type="entry name" value="PP2C_2"/>
    <property type="match status" value="1"/>
</dbReference>
<comment type="caution">
    <text evidence="2">The sequence shown here is derived from an EMBL/GenBank/DDBJ whole genome shotgun (WGS) entry which is preliminary data.</text>
</comment>
<dbReference type="eggNOG" id="COG0631">
    <property type="taxonomic scope" value="Bacteria"/>
</dbReference>
<organism evidence="2 3">
    <name type="scientific">Acinetobacter higginsii</name>
    <dbReference type="NCBI Taxonomy" id="70347"/>
    <lineage>
        <taxon>Bacteria</taxon>
        <taxon>Pseudomonadati</taxon>
        <taxon>Pseudomonadota</taxon>
        <taxon>Gammaproteobacteria</taxon>
        <taxon>Moraxellales</taxon>
        <taxon>Moraxellaceae</taxon>
        <taxon>Acinetobacter</taxon>
    </lineage>
</organism>
<sequence>MSQTLTPDVQTVFLNTLKQLLQDQTQQNPLLLDDDSLNQLLSSKKIYNAYHDLAEQIYELMGFQLEQSAAFQHSLLQRILEQGRLSVYISKAENINSAESSQPLFDHTQMMQNPIDETDALESVDQLDFLDELYLSPSVEAEAEPSLINDRSTAMSLSTTSLLSVKLITDIDANNTDHNQNNASGKSNHEVKMVKKMPHFQIPNARVGQDYQARIQMQYPVKEDVLICSESIKIPDDLGIVFDDEAQQLQGIPLQAGEFKLAFQYKNNEATQAWSSGEVTFIITADPRSLWQVNEPDIHAPYQKAHSDHQLIQTEYFNLAACSQRGRSHEHAGTFRDDDFLIAQVAETDWSVLIVADGAGSASYSRQGSLLAVQSAAKTLTDYLAQHYPHLDRLLQQWQVGSDDEMTKSVAQQIYKDFHDTFYKTAQAAIETIEQEAELKQVAAKAYATTLLVAVVKQCEQKTFISTFWMGDGAIAVYAKDKVRLMGKPDGGEFAGQTRFLDRSFAQQFASRVNIGYYDDCEAVILMTDGISDPRFETDAGLANHEKWQALWQEIEPQLQQPHPDQALLEWSKFFSAGHHDDRTLAILWNKPVSVDVEGLAHD</sequence>
<dbReference type="PATRIC" id="fig|1144672.3.peg.3443"/>